<keyword evidence="2" id="KW-0472">Membrane</keyword>
<feature type="transmembrane region" description="Helical" evidence="2">
    <location>
        <begin position="298"/>
        <end position="318"/>
    </location>
</feature>
<dbReference type="RefSeq" id="WP_368006113.1">
    <property type="nucleotide sequence ID" value="NZ_JAMXFF010000010.1"/>
</dbReference>
<feature type="transmembrane region" description="Helical" evidence="2">
    <location>
        <begin position="175"/>
        <end position="196"/>
    </location>
</feature>
<dbReference type="PANTHER" id="PTHR22911">
    <property type="entry name" value="ACYL-MALONYL CONDENSING ENZYME-RELATED"/>
    <property type="match status" value="1"/>
</dbReference>
<organism evidence="4 5">
    <name type="scientific">Laspinema palackyanum D2a</name>
    <dbReference type="NCBI Taxonomy" id="2953684"/>
    <lineage>
        <taxon>Bacteria</taxon>
        <taxon>Bacillati</taxon>
        <taxon>Cyanobacteriota</taxon>
        <taxon>Cyanophyceae</taxon>
        <taxon>Oscillatoriophycideae</taxon>
        <taxon>Oscillatoriales</taxon>
        <taxon>Laspinemataceae</taxon>
        <taxon>Laspinema</taxon>
        <taxon>Laspinema palackyanum</taxon>
    </lineage>
</organism>
<feature type="transmembrane region" description="Helical" evidence="2">
    <location>
        <begin position="238"/>
        <end position="255"/>
    </location>
</feature>
<comment type="caution">
    <text evidence="4">The sequence shown here is derived from an EMBL/GenBank/DDBJ whole genome shotgun (WGS) entry which is preliminary data.</text>
</comment>
<accession>A0ABT2MSE6</accession>
<feature type="transmembrane region" description="Helical" evidence="2">
    <location>
        <begin position="58"/>
        <end position="77"/>
    </location>
</feature>
<feature type="transmembrane region" description="Helical" evidence="2">
    <location>
        <begin position="267"/>
        <end position="286"/>
    </location>
</feature>
<evidence type="ECO:0000256" key="2">
    <source>
        <dbReference type="SAM" id="Phobius"/>
    </source>
</evidence>
<dbReference type="SUPFAM" id="SSF103481">
    <property type="entry name" value="Multidrug resistance efflux transporter EmrE"/>
    <property type="match status" value="2"/>
</dbReference>
<feature type="domain" description="EamA" evidence="3">
    <location>
        <begin position="27"/>
        <end position="161"/>
    </location>
</feature>
<evidence type="ECO:0000313" key="5">
    <source>
        <dbReference type="Proteomes" id="UP001525890"/>
    </source>
</evidence>
<feature type="transmembrane region" description="Helical" evidence="2">
    <location>
        <begin position="25"/>
        <end position="46"/>
    </location>
</feature>
<reference evidence="4 5" key="1">
    <citation type="journal article" date="2022" name="Front. Microbiol.">
        <title>High genomic differentiation and limited gene flow indicate recent cryptic speciation within the genus Laspinema (cyanobacteria).</title>
        <authorList>
            <person name="Stanojkovic A."/>
            <person name="Skoupy S."/>
            <person name="Skaloud P."/>
            <person name="Dvorak P."/>
        </authorList>
    </citation>
    <scope>NUCLEOTIDE SEQUENCE [LARGE SCALE GENOMIC DNA]</scope>
    <source>
        <strain evidence="4 5">D2a</strain>
    </source>
</reference>
<gene>
    <name evidence="4" type="ORF">NG799_09015</name>
</gene>
<keyword evidence="2" id="KW-1133">Transmembrane helix</keyword>
<dbReference type="InterPro" id="IPR037185">
    <property type="entry name" value="EmrE-like"/>
</dbReference>
<dbReference type="Proteomes" id="UP001525890">
    <property type="component" value="Unassembled WGS sequence"/>
</dbReference>
<feature type="domain" description="EamA" evidence="3">
    <location>
        <begin position="178"/>
        <end position="310"/>
    </location>
</feature>
<dbReference type="PANTHER" id="PTHR22911:SF134">
    <property type="entry name" value="DMT FAMILY TRANSPORTER"/>
    <property type="match status" value="1"/>
</dbReference>
<name>A0ABT2MSE6_9CYAN</name>
<protein>
    <submittedName>
        <fullName evidence="4">DMT family transporter</fullName>
    </submittedName>
</protein>
<keyword evidence="2" id="KW-0812">Transmembrane</keyword>
<evidence type="ECO:0000259" key="3">
    <source>
        <dbReference type="Pfam" id="PF00892"/>
    </source>
</evidence>
<feature type="transmembrane region" description="Helical" evidence="2">
    <location>
        <begin position="145"/>
        <end position="163"/>
    </location>
</feature>
<keyword evidence="5" id="KW-1185">Reference proteome</keyword>
<evidence type="ECO:0000256" key="1">
    <source>
        <dbReference type="ARBA" id="ARBA00007362"/>
    </source>
</evidence>
<dbReference type="InterPro" id="IPR000620">
    <property type="entry name" value="EamA_dom"/>
</dbReference>
<proteinExistence type="inferred from homology"/>
<sequence>MSLENQPTPLPTKQPMKLHESSGRWRLGLGLSLVTVILWGVLPIALKISVQALDIYTVTWFRFSLSFGILVCILGMRQQLPSLEKLRGTSWKLLAIAIGFLAVNYALYLQGLAQTSPANAQVFIQLAPVLMGLGAIAIFKERYTLRQWAGLGILTLGFAVFFHEQLQTVLAAPGTYLMGNIILVIAAAAWAVYALAQKQLLQQLTSSNIMLLLYGICALLFLPFSSPSNLLNLTPLEWGMLIFCGLNTVVAYGAFAESLAHWDASKVSAILATTPIVTLLSVWVISLGIPLPIAPEQLTVLAVIGAMLVVTGSVAIALGKRPHSPRKPGQFSQKSG</sequence>
<feature type="transmembrane region" description="Helical" evidence="2">
    <location>
        <begin position="120"/>
        <end position="138"/>
    </location>
</feature>
<dbReference type="Pfam" id="PF00892">
    <property type="entry name" value="EamA"/>
    <property type="match status" value="2"/>
</dbReference>
<dbReference type="EMBL" id="JAMXFF010000010">
    <property type="protein sequence ID" value="MCT7966471.1"/>
    <property type="molecule type" value="Genomic_DNA"/>
</dbReference>
<feature type="transmembrane region" description="Helical" evidence="2">
    <location>
        <begin position="208"/>
        <end position="226"/>
    </location>
</feature>
<feature type="transmembrane region" description="Helical" evidence="2">
    <location>
        <begin position="89"/>
        <end position="108"/>
    </location>
</feature>
<comment type="similarity">
    <text evidence="1">Belongs to the EamA transporter family.</text>
</comment>
<evidence type="ECO:0000313" key="4">
    <source>
        <dbReference type="EMBL" id="MCT7966471.1"/>
    </source>
</evidence>